<dbReference type="Pfam" id="PF21303">
    <property type="entry name" value="TetR_C_39"/>
    <property type="match status" value="1"/>
</dbReference>
<proteinExistence type="predicted"/>
<dbReference type="Gene3D" id="1.10.357.10">
    <property type="entry name" value="Tetracycline Repressor, domain 2"/>
    <property type="match status" value="1"/>
</dbReference>
<evidence type="ECO:0000259" key="3">
    <source>
        <dbReference type="PROSITE" id="PS50977"/>
    </source>
</evidence>
<dbReference type="PROSITE" id="PS50977">
    <property type="entry name" value="HTH_TETR_2"/>
    <property type="match status" value="1"/>
</dbReference>
<dbReference type="RefSeq" id="WP_194700443.1">
    <property type="nucleotide sequence ID" value="NZ_JADKNH010000002.1"/>
</dbReference>
<keyword evidence="1 2" id="KW-0238">DNA-binding</keyword>
<dbReference type="InterPro" id="IPR049149">
    <property type="entry name" value="TetR/AcrR_C"/>
</dbReference>
<dbReference type="SUPFAM" id="SSF46689">
    <property type="entry name" value="Homeodomain-like"/>
    <property type="match status" value="1"/>
</dbReference>
<dbReference type="InterPro" id="IPR001647">
    <property type="entry name" value="HTH_TetR"/>
</dbReference>
<dbReference type="Proteomes" id="UP000614200">
    <property type="component" value="Unassembled WGS sequence"/>
</dbReference>
<dbReference type="PANTHER" id="PTHR43479:SF11">
    <property type="entry name" value="ACREF_ENVCD OPERON REPRESSOR-RELATED"/>
    <property type="match status" value="1"/>
</dbReference>
<evidence type="ECO:0000256" key="2">
    <source>
        <dbReference type="PROSITE-ProRule" id="PRU00335"/>
    </source>
</evidence>
<dbReference type="InterPro" id="IPR036271">
    <property type="entry name" value="Tet_transcr_reg_TetR-rel_C_sf"/>
</dbReference>
<gene>
    <name evidence="4" type="ORF">ISU02_03700</name>
</gene>
<dbReference type="PRINTS" id="PR00455">
    <property type="entry name" value="HTHTETR"/>
</dbReference>
<protein>
    <submittedName>
        <fullName evidence="4">TetR/AcrR family transcriptional regulator</fullName>
    </submittedName>
</protein>
<dbReference type="PANTHER" id="PTHR43479">
    <property type="entry name" value="ACREF/ENVCD OPERON REPRESSOR-RELATED"/>
    <property type="match status" value="1"/>
</dbReference>
<accession>A0ABR9ZP07</accession>
<organism evidence="4 5">
    <name type="scientific">Fusibacter ferrireducens</name>
    <dbReference type="NCBI Taxonomy" id="2785058"/>
    <lineage>
        <taxon>Bacteria</taxon>
        <taxon>Bacillati</taxon>
        <taxon>Bacillota</taxon>
        <taxon>Clostridia</taxon>
        <taxon>Eubacteriales</taxon>
        <taxon>Eubacteriales Family XII. Incertae Sedis</taxon>
        <taxon>Fusibacter</taxon>
    </lineage>
</organism>
<evidence type="ECO:0000256" key="1">
    <source>
        <dbReference type="ARBA" id="ARBA00023125"/>
    </source>
</evidence>
<dbReference type="InterPro" id="IPR050624">
    <property type="entry name" value="HTH-type_Tx_Regulator"/>
</dbReference>
<evidence type="ECO:0000313" key="5">
    <source>
        <dbReference type="Proteomes" id="UP000614200"/>
    </source>
</evidence>
<comment type="caution">
    <text evidence="4">The sequence shown here is derived from an EMBL/GenBank/DDBJ whole genome shotgun (WGS) entry which is preliminary data.</text>
</comment>
<feature type="domain" description="HTH tetR-type" evidence="3">
    <location>
        <begin position="8"/>
        <end position="68"/>
    </location>
</feature>
<keyword evidence="5" id="KW-1185">Reference proteome</keyword>
<feature type="DNA-binding region" description="H-T-H motif" evidence="2">
    <location>
        <begin position="31"/>
        <end position="50"/>
    </location>
</feature>
<reference evidence="4 5" key="1">
    <citation type="submission" date="2020-11" db="EMBL/GenBank/DDBJ databases">
        <title>Fusibacter basophilias sp. nov.</title>
        <authorList>
            <person name="Qiu D."/>
        </authorList>
    </citation>
    <scope>NUCLEOTIDE SEQUENCE [LARGE SCALE GENOMIC DNA]</scope>
    <source>
        <strain evidence="4 5">Q10-2</strain>
    </source>
</reference>
<dbReference type="InterPro" id="IPR009057">
    <property type="entry name" value="Homeodomain-like_sf"/>
</dbReference>
<dbReference type="InterPro" id="IPR023772">
    <property type="entry name" value="DNA-bd_HTH_TetR-type_CS"/>
</dbReference>
<dbReference type="EMBL" id="JADKNH010000002">
    <property type="protein sequence ID" value="MBF4692202.1"/>
    <property type="molecule type" value="Genomic_DNA"/>
</dbReference>
<dbReference type="PROSITE" id="PS01081">
    <property type="entry name" value="HTH_TETR_1"/>
    <property type="match status" value="1"/>
</dbReference>
<dbReference type="SUPFAM" id="SSF48498">
    <property type="entry name" value="Tetracyclin repressor-like, C-terminal domain"/>
    <property type="match status" value="1"/>
</dbReference>
<dbReference type="Pfam" id="PF00440">
    <property type="entry name" value="TetR_N"/>
    <property type="match status" value="1"/>
</dbReference>
<evidence type="ECO:0000313" key="4">
    <source>
        <dbReference type="EMBL" id="MBF4692202.1"/>
    </source>
</evidence>
<name>A0ABR9ZP07_9FIRM</name>
<sequence length="203" mass="23464">MRDVKEPEVRRTEIMEAALRLFSEKGYLKTTTQDIIDEVKISRGLLYYHFKDKEDILYCLVERYSEPLLQRLSTIAYNEKTAIEKVRAFVEATLISPNTVTANMMALQKTVDLHKNRYLMDRFAHKVSGIVTEYFAHIIEQGISEGVFHVTYPLETASFLMHGYVFVSNDVNSLDVDQQKQYVAAYKDLLECSLNANSDIFNN</sequence>